<sequence>MNLTSLFFYKQLFLLLSFIWFIKVKLNYFIIIIMIFLTI</sequence>
<dbReference type="AlphaFoldDB" id="A0A1Z1M9B3"/>
<dbReference type="RefSeq" id="YP_009393793.1">
    <property type="nucleotide sequence ID" value="NC_035269.1"/>
</dbReference>
<keyword evidence="1" id="KW-1133">Transmembrane helix</keyword>
<dbReference type="EMBL" id="MF101422">
    <property type="protein sequence ID" value="ARW62355.1"/>
    <property type="molecule type" value="Genomic_DNA"/>
</dbReference>
<organism evidence="2">
    <name type="scientific">Caloglossa beccarii</name>
    <dbReference type="NCBI Taxonomy" id="131038"/>
    <lineage>
        <taxon>Eukaryota</taxon>
        <taxon>Rhodophyta</taxon>
        <taxon>Florideophyceae</taxon>
        <taxon>Rhodymeniophycidae</taxon>
        <taxon>Ceramiales</taxon>
        <taxon>Delesseriaceae</taxon>
        <taxon>Caloglossa</taxon>
    </lineage>
</organism>
<protein>
    <submittedName>
        <fullName evidence="2">Uncharacterized protein</fullName>
    </submittedName>
</protein>
<reference evidence="2" key="1">
    <citation type="journal article" date="2017" name="J. Phycol.">
        <title>Analysis of chloroplast genomes and a supermatrix inform reclassification of the Rhodomelaceae (Rhodophyta).</title>
        <authorList>
            <person name="Diaz-Tapia P."/>
            <person name="Maggs C.A."/>
            <person name="West J.A."/>
            <person name="Verbruggen H."/>
        </authorList>
    </citation>
    <scope>NUCLEOTIDE SEQUENCE</scope>
    <source>
        <strain evidence="2">JW4523</strain>
    </source>
</reference>
<keyword evidence="2" id="KW-0150">Chloroplast</keyword>
<proteinExistence type="predicted"/>
<evidence type="ECO:0000256" key="1">
    <source>
        <dbReference type="SAM" id="Phobius"/>
    </source>
</evidence>
<feature type="transmembrane region" description="Helical" evidence="1">
    <location>
        <begin position="12"/>
        <end position="37"/>
    </location>
</feature>
<evidence type="ECO:0000313" key="2">
    <source>
        <dbReference type="EMBL" id="ARW62355.1"/>
    </source>
</evidence>
<accession>A0A1Z1M9B3</accession>
<keyword evidence="2" id="KW-0934">Plastid</keyword>
<keyword evidence="1" id="KW-0472">Membrane</keyword>
<geneLocation type="chloroplast" evidence="2"/>
<keyword evidence="1" id="KW-0812">Transmembrane</keyword>
<gene>
    <name evidence="2" type="primary">orf39</name>
</gene>
<name>A0A1Z1M9B3_9FLOR</name>
<dbReference type="GeneID" id="33355539"/>